<evidence type="ECO:0000256" key="2">
    <source>
        <dbReference type="ARBA" id="ARBA00004240"/>
    </source>
</evidence>
<comment type="caution">
    <text evidence="9">The sequence shown here is derived from an EMBL/GenBank/DDBJ whole genome shotgun (WGS) entry which is preliminary data.</text>
</comment>
<dbReference type="InterPro" id="IPR029058">
    <property type="entry name" value="AB_hydrolase_fold"/>
</dbReference>
<protein>
    <recommendedName>
        <fullName evidence="8">DUF676 domain-containing protein</fullName>
    </recommendedName>
</protein>
<proteinExistence type="inferred from homology"/>
<gene>
    <name evidence="9" type="ORF">JX265_005222</name>
</gene>
<keyword evidence="6" id="KW-0496">Mitochondrion</keyword>
<dbReference type="SUPFAM" id="SSF53474">
    <property type="entry name" value="alpha/beta-Hydrolases"/>
    <property type="match status" value="1"/>
</dbReference>
<evidence type="ECO:0000313" key="10">
    <source>
        <dbReference type="Proteomes" id="UP000829685"/>
    </source>
</evidence>
<organism evidence="9 10">
    <name type="scientific">Neoarthrinium moseri</name>
    <dbReference type="NCBI Taxonomy" id="1658444"/>
    <lineage>
        <taxon>Eukaryota</taxon>
        <taxon>Fungi</taxon>
        <taxon>Dikarya</taxon>
        <taxon>Ascomycota</taxon>
        <taxon>Pezizomycotina</taxon>
        <taxon>Sordariomycetes</taxon>
        <taxon>Xylariomycetidae</taxon>
        <taxon>Amphisphaeriales</taxon>
        <taxon>Apiosporaceae</taxon>
        <taxon>Neoarthrinium</taxon>
    </lineage>
</organism>
<dbReference type="GO" id="GO:0005783">
    <property type="term" value="C:endoplasmic reticulum"/>
    <property type="evidence" value="ECO:0007669"/>
    <property type="project" value="UniProtKB-SubCell"/>
</dbReference>
<keyword evidence="5" id="KW-0256">Endoplasmic reticulum</keyword>
<evidence type="ECO:0000256" key="4">
    <source>
        <dbReference type="ARBA" id="ARBA00007920"/>
    </source>
</evidence>
<comment type="similarity">
    <text evidence="4">Belongs to the putative lipase ROG1 family.</text>
</comment>
<keyword evidence="7" id="KW-0472">Membrane</keyword>
<dbReference type="GO" id="GO:0016020">
    <property type="term" value="C:membrane"/>
    <property type="evidence" value="ECO:0007669"/>
    <property type="project" value="UniProtKB-SubCell"/>
</dbReference>
<evidence type="ECO:0000313" key="9">
    <source>
        <dbReference type="EMBL" id="KAI1873600.1"/>
    </source>
</evidence>
<sequence>MGQENATKTPARWGLGDALFDPKEKAKVDIVFVHGLNGDRFDTWTWKDKYSKQFWPQTLLPKDCPTARIMSFGYNSSITHFYPSGGKTVAPELTVDDHSKSLFQALVGLRDETSSKDRPIIFVSHSLGGLVVANALSRAHDSEAAKEISNHTIGTLFLGTPFQGSDFAKYGRLAARLLEYFTDTQTDNLETLKKHSVKIVAINDAFAKYLKERDRTKEMPYLEVACFFEERKLKKFGKDIGFIVPKESASWLGTDALPISKNHMDMCRFEDEDETDYKNVAAKLREWVANSDKPRPAGTSGVGGINAQSIGVIQSGSVDYSNSTISGGVQAGHLYGTTSNANVLTGTVNHNYAPGTKP</sequence>
<evidence type="ECO:0000256" key="5">
    <source>
        <dbReference type="ARBA" id="ARBA00022824"/>
    </source>
</evidence>
<name>A0A9P9WPA7_9PEZI</name>
<feature type="domain" description="DUF676" evidence="8">
    <location>
        <begin position="30"/>
        <end position="232"/>
    </location>
</feature>
<keyword evidence="10" id="KW-1185">Reference proteome</keyword>
<evidence type="ECO:0000256" key="3">
    <source>
        <dbReference type="ARBA" id="ARBA00004370"/>
    </source>
</evidence>
<reference evidence="9" key="1">
    <citation type="submission" date="2021-03" db="EMBL/GenBank/DDBJ databases">
        <title>Revisited historic fungal species revealed as producer of novel bioactive compounds through whole genome sequencing and comparative genomics.</title>
        <authorList>
            <person name="Vignolle G.A."/>
            <person name="Hochenegger N."/>
            <person name="Mach R.L."/>
            <person name="Mach-Aigner A.R."/>
            <person name="Javad Rahimi M."/>
            <person name="Salim K.A."/>
            <person name="Chan C.M."/>
            <person name="Lim L.B.L."/>
            <person name="Cai F."/>
            <person name="Druzhinina I.S."/>
            <person name="U'Ren J.M."/>
            <person name="Derntl C."/>
        </authorList>
    </citation>
    <scope>NUCLEOTIDE SEQUENCE</scope>
    <source>
        <strain evidence="9">TUCIM 5799</strain>
    </source>
</reference>
<dbReference type="EMBL" id="JAFIMR010000010">
    <property type="protein sequence ID" value="KAI1873600.1"/>
    <property type="molecule type" value="Genomic_DNA"/>
</dbReference>
<dbReference type="PANTHER" id="PTHR48182">
    <property type="entry name" value="PROTEIN SERAC1"/>
    <property type="match status" value="1"/>
</dbReference>
<dbReference type="GO" id="GO:0005739">
    <property type="term" value="C:mitochondrion"/>
    <property type="evidence" value="ECO:0007669"/>
    <property type="project" value="UniProtKB-SubCell"/>
</dbReference>
<evidence type="ECO:0000259" key="8">
    <source>
        <dbReference type="Pfam" id="PF05057"/>
    </source>
</evidence>
<dbReference type="Pfam" id="PF05057">
    <property type="entry name" value="DUF676"/>
    <property type="match status" value="1"/>
</dbReference>
<evidence type="ECO:0000256" key="7">
    <source>
        <dbReference type="ARBA" id="ARBA00023136"/>
    </source>
</evidence>
<dbReference type="Gene3D" id="3.40.50.1820">
    <property type="entry name" value="alpha/beta hydrolase"/>
    <property type="match status" value="1"/>
</dbReference>
<comment type="subcellular location">
    <subcellularLocation>
        <location evidence="2">Endoplasmic reticulum</location>
    </subcellularLocation>
    <subcellularLocation>
        <location evidence="3">Membrane</location>
    </subcellularLocation>
    <subcellularLocation>
        <location evidence="1">Mitochondrion</location>
    </subcellularLocation>
</comment>
<evidence type="ECO:0000256" key="6">
    <source>
        <dbReference type="ARBA" id="ARBA00023128"/>
    </source>
</evidence>
<dbReference type="InterPro" id="IPR052374">
    <property type="entry name" value="SERAC1"/>
</dbReference>
<dbReference type="PANTHER" id="PTHR48182:SF2">
    <property type="entry name" value="PROTEIN SERAC1"/>
    <property type="match status" value="1"/>
</dbReference>
<evidence type="ECO:0000256" key="1">
    <source>
        <dbReference type="ARBA" id="ARBA00004173"/>
    </source>
</evidence>
<dbReference type="InterPro" id="IPR007751">
    <property type="entry name" value="DUF676_lipase-like"/>
</dbReference>
<dbReference type="AlphaFoldDB" id="A0A9P9WPA7"/>
<dbReference type="Proteomes" id="UP000829685">
    <property type="component" value="Unassembled WGS sequence"/>
</dbReference>
<accession>A0A9P9WPA7</accession>